<keyword evidence="1" id="KW-0472">Membrane</keyword>
<gene>
    <name evidence="2" type="ORF">ACFQS9_01265</name>
</gene>
<keyword evidence="3" id="KW-1185">Reference proteome</keyword>
<keyword evidence="1" id="KW-0812">Transmembrane</keyword>
<evidence type="ECO:0000256" key="1">
    <source>
        <dbReference type="SAM" id="Phobius"/>
    </source>
</evidence>
<comment type="caution">
    <text evidence="2">The sequence shown here is derived from an EMBL/GenBank/DDBJ whole genome shotgun (WGS) entry which is preliminary data.</text>
</comment>
<name>A0ABW2RSI8_9NOCA</name>
<feature type="transmembrane region" description="Helical" evidence="1">
    <location>
        <begin position="34"/>
        <end position="60"/>
    </location>
</feature>
<dbReference type="EMBL" id="JBHTCS010000001">
    <property type="protein sequence ID" value="MFC7446511.1"/>
    <property type="molecule type" value="Genomic_DNA"/>
</dbReference>
<evidence type="ECO:0000313" key="2">
    <source>
        <dbReference type="EMBL" id="MFC7446511.1"/>
    </source>
</evidence>
<keyword evidence="1" id="KW-1133">Transmembrane helix</keyword>
<proteinExistence type="predicted"/>
<dbReference type="RefSeq" id="WP_378400739.1">
    <property type="nucleotide sequence ID" value="NZ_JBHTCS010000001.1"/>
</dbReference>
<sequence length="62" mass="6085">MHDPDRNTPPAAAARFRTTSAIALGSGVPASAPALILTGSIALCALIAVLTVACVGLAALMI</sequence>
<protein>
    <submittedName>
        <fullName evidence="2">Uncharacterized protein</fullName>
    </submittedName>
</protein>
<evidence type="ECO:0000313" key="3">
    <source>
        <dbReference type="Proteomes" id="UP001596484"/>
    </source>
</evidence>
<dbReference type="Proteomes" id="UP001596484">
    <property type="component" value="Unassembled WGS sequence"/>
</dbReference>
<organism evidence="2 3">
    <name type="scientific">Rhodococcus daqingensis</name>
    <dbReference type="NCBI Taxonomy" id="2479363"/>
    <lineage>
        <taxon>Bacteria</taxon>
        <taxon>Bacillati</taxon>
        <taxon>Actinomycetota</taxon>
        <taxon>Actinomycetes</taxon>
        <taxon>Mycobacteriales</taxon>
        <taxon>Nocardiaceae</taxon>
        <taxon>Rhodococcus</taxon>
    </lineage>
</organism>
<accession>A0ABW2RSI8</accession>
<reference evidence="3" key="1">
    <citation type="journal article" date="2019" name="Int. J. Syst. Evol. Microbiol.">
        <title>The Global Catalogue of Microorganisms (GCM) 10K type strain sequencing project: providing services to taxonomists for standard genome sequencing and annotation.</title>
        <authorList>
            <consortium name="The Broad Institute Genomics Platform"/>
            <consortium name="The Broad Institute Genome Sequencing Center for Infectious Disease"/>
            <person name="Wu L."/>
            <person name="Ma J."/>
        </authorList>
    </citation>
    <scope>NUCLEOTIDE SEQUENCE [LARGE SCALE GENOMIC DNA]</scope>
    <source>
        <strain evidence="3">ICMP 19430</strain>
    </source>
</reference>